<evidence type="ECO:0000313" key="3">
    <source>
        <dbReference type="Proteomes" id="UP000322139"/>
    </source>
</evidence>
<dbReference type="EMBL" id="VTER01000013">
    <property type="protein sequence ID" value="TYS44181.1"/>
    <property type="molecule type" value="Genomic_DNA"/>
</dbReference>
<name>A0A5D4R1T9_9BACI</name>
<dbReference type="PIRSF" id="PIRSF011560">
    <property type="entry name" value="ComK"/>
    <property type="match status" value="1"/>
</dbReference>
<dbReference type="GO" id="GO:0030420">
    <property type="term" value="P:establishment of competence for transformation"/>
    <property type="evidence" value="ECO:0007669"/>
    <property type="project" value="InterPro"/>
</dbReference>
<feature type="region of interest" description="Disordered" evidence="1">
    <location>
        <begin position="172"/>
        <end position="193"/>
    </location>
</feature>
<dbReference type="Pfam" id="PF06338">
    <property type="entry name" value="ComK"/>
    <property type="match status" value="1"/>
</dbReference>
<evidence type="ECO:0000256" key="1">
    <source>
        <dbReference type="SAM" id="MobiDB-lite"/>
    </source>
</evidence>
<organism evidence="2 3">
    <name type="scientific">Bacillus infantis</name>
    <dbReference type="NCBI Taxonomy" id="324767"/>
    <lineage>
        <taxon>Bacteria</taxon>
        <taxon>Bacillati</taxon>
        <taxon>Bacillota</taxon>
        <taxon>Bacilli</taxon>
        <taxon>Bacillales</taxon>
        <taxon>Bacillaceae</taxon>
        <taxon>Bacillus</taxon>
    </lineage>
</organism>
<evidence type="ECO:0000313" key="2">
    <source>
        <dbReference type="EMBL" id="TYS44181.1"/>
    </source>
</evidence>
<sequence>MNHLDMHKKRLVEEYEINPSTMIIMPQIYGKKIYSRIFEVEDEFLSPFKPFDIVKKSCGYFGSSYEGRKDATKDIIGVTHKVPIVIDPTNLLYFFPTTSPNNPDCIWISYEHIAAHHRTDPSHTKVVFGNKHTLILPVSSSSFENQLLRTAHLRTKLHQRIEGHGRKMFYFTDNQRPNRASEPVGSYRNRKLE</sequence>
<dbReference type="AlphaFoldDB" id="A0A5D4R1T9"/>
<proteinExistence type="predicted"/>
<dbReference type="InterPro" id="IPR010461">
    <property type="entry name" value="ComK"/>
</dbReference>
<protein>
    <submittedName>
        <fullName evidence="2">Transcriptional regulator</fullName>
    </submittedName>
</protein>
<accession>A0A5D4R1T9</accession>
<reference evidence="2 3" key="1">
    <citation type="submission" date="2019-08" db="EMBL/GenBank/DDBJ databases">
        <title>Bacillus genomes from the desert of Cuatro Cienegas, Coahuila.</title>
        <authorList>
            <person name="Olmedo-Alvarez G."/>
        </authorList>
    </citation>
    <scope>NUCLEOTIDE SEQUENCE [LARGE SCALE GENOMIC DNA]</scope>
    <source>
        <strain evidence="2 3">CH446_14T</strain>
    </source>
</reference>
<dbReference type="Proteomes" id="UP000322139">
    <property type="component" value="Unassembled WGS sequence"/>
</dbReference>
<comment type="caution">
    <text evidence="2">The sequence shown here is derived from an EMBL/GenBank/DDBJ whole genome shotgun (WGS) entry which is preliminary data.</text>
</comment>
<gene>
    <name evidence="2" type="ORF">FZD51_21250</name>
</gene>